<evidence type="ECO:0000313" key="2">
    <source>
        <dbReference type="Proteomes" id="UP001603013"/>
    </source>
</evidence>
<keyword evidence="1" id="KW-0378">Hydrolase</keyword>
<reference evidence="1 2" key="1">
    <citation type="submission" date="2024-10" db="EMBL/GenBank/DDBJ databases">
        <title>The Natural Products Discovery Center: Release of the First 8490 Sequenced Strains for Exploring Actinobacteria Biosynthetic Diversity.</title>
        <authorList>
            <person name="Kalkreuter E."/>
            <person name="Kautsar S.A."/>
            <person name="Yang D."/>
            <person name="Bader C.D."/>
            <person name="Teijaro C.N."/>
            <person name="Fluegel L."/>
            <person name="Davis C.M."/>
            <person name="Simpson J.R."/>
            <person name="Lauterbach L."/>
            <person name="Steele A.D."/>
            <person name="Gui C."/>
            <person name="Meng S."/>
            <person name="Li G."/>
            <person name="Viehrig K."/>
            <person name="Ye F."/>
            <person name="Su P."/>
            <person name="Kiefer A.F."/>
            <person name="Nichols A."/>
            <person name="Cepeda A.J."/>
            <person name="Yan W."/>
            <person name="Fan B."/>
            <person name="Jiang Y."/>
            <person name="Adhikari A."/>
            <person name="Zheng C.-J."/>
            <person name="Schuster L."/>
            <person name="Cowan T.M."/>
            <person name="Smanski M.J."/>
            <person name="Chevrette M.G."/>
            <person name="De Carvalho L.P.S."/>
            <person name="Shen B."/>
        </authorList>
    </citation>
    <scope>NUCLEOTIDE SEQUENCE [LARGE SCALE GENOMIC DNA]</scope>
    <source>
        <strain evidence="1 2">NPDC015755</strain>
    </source>
</reference>
<gene>
    <name evidence="1" type="ORF">ACF05T_28660</name>
</gene>
<keyword evidence="1" id="KW-0540">Nuclease</keyword>
<sequence>MSTYHALFDPTGALEAELPLDRETHTGLMTAVLGWTDPVALQPCDYQQIALQLTSYARAVATDLEGHVDRVPKADARRALAELVLDEAARWLPVPYRGTMACAQGRARLLRALYERLDRFEQPVATADRPSPA</sequence>
<accession>A0ABW6YKM1</accession>
<organism evidence="1 2">
    <name type="scientific">Streptomyces lateritius</name>
    <dbReference type="NCBI Taxonomy" id="67313"/>
    <lineage>
        <taxon>Bacteria</taxon>
        <taxon>Bacillati</taxon>
        <taxon>Actinomycetota</taxon>
        <taxon>Actinomycetes</taxon>
        <taxon>Kitasatosporales</taxon>
        <taxon>Streptomycetaceae</taxon>
        <taxon>Streptomyces</taxon>
    </lineage>
</organism>
<dbReference type="Proteomes" id="UP001603013">
    <property type="component" value="Unassembled WGS sequence"/>
</dbReference>
<dbReference type="EMBL" id="JBIBSM010000018">
    <property type="protein sequence ID" value="MFF8280022.1"/>
    <property type="molecule type" value="Genomic_DNA"/>
</dbReference>
<name>A0ABW6YKM1_9ACTN</name>
<protein>
    <submittedName>
        <fullName evidence="1">Restriction endonuclease</fullName>
    </submittedName>
</protein>
<keyword evidence="2" id="KW-1185">Reference proteome</keyword>
<proteinExistence type="predicted"/>
<evidence type="ECO:0000313" key="1">
    <source>
        <dbReference type="EMBL" id="MFF8280022.1"/>
    </source>
</evidence>
<comment type="caution">
    <text evidence="1">The sequence shown here is derived from an EMBL/GenBank/DDBJ whole genome shotgun (WGS) entry which is preliminary data.</text>
</comment>
<keyword evidence="1" id="KW-0255">Endonuclease</keyword>
<dbReference type="GO" id="GO:0004519">
    <property type="term" value="F:endonuclease activity"/>
    <property type="evidence" value="ECO:0007669"/>
    <property type="project" value="UniProtKB-KW"/>
</dbReference>
<dbReference type="RefSeq" id="WP_391936930.1">
    <property type="nucleotide sequence ID" value="NZ_JBIBSM010000018.1"/>
</dbReference>